<dbReference type="EMBL" id="JALJOQ010000035">
    <property type="protein sequence ID" value="KAK9806659.1"/>
    <property type="molecule type" value="Genomic_DNA"/>
</dbReference>
<organism evidence="2 3">
    <name type="scientific">Symbiochloris irregularis</name>
    <dbReference type="NCBI Taxonomy" id="706552"/>
    <lineage>
        <taxon>Eukaryota</taxon>
        <taxon>Viridiplantae</taxon>
        <taxon>Chlorophyta</taxon>
        <taxon>core chlorophytes</taxon>
        <taxon>Trebouxiophyceae</taxon>
        <taxon>Trebouxiales</taxon>
        <taxon>Trebouxiaceae</taxon>
        <taxon>Symbiochloris</taxon>
    </lineage>
</organism>
<reference evidence="2 3" key="1">
    <citation type="journal article" date="2024" name="Nat. Commun.">
        <title>Phylogenomics reveals the evolutionary origins of lichenization in chlorophyte algae.</title>
        <authorList>
            <person name="Puginier C."/>
            <person name="Libourel C."/>
            <person name="Otte J."/>
            <person name="Skaloud P."/>
            <person name="Haon M."/>
            <person name="Grisel S."/>
            <person name="Petersen M."/>
            <person name="Berrin J.G."/>
            <person name="Delaux P.M."/>
            <person name="Dal Grande F."/>
            <person name="Keller J."/>
        </authorList>
    </citation>
    <scope>NUCLEOTIDE SEQUENCE [LARGE SCALE GENOMIC DNA]</scope>
    <source>
        <strain evidence="2 3">SAG 2036</strain>
    </source>
</reference>
<sequence>METVGLVLQSSKMYILSALFFVANTLRVPLAAAAVQPLRTPGVHCFFHLIPAAIAIWATRDLGSISLKTLRGSAVPVSLSGIQVGCLFAALVADSIWLVLPWLVLMRQIVGFQRRYLSSNGTLSLPVVSVLACGVCTVALGAAAFVVPGMLGFLCLMVWTTAECGRVAWELASLQDQSHPLDLGAWAGSRGEAVGALMQDQIARQSKLPQAALDFYQSAVPAVPLLLLGLLCLEGKELVQHELSVPAVELLCW</sequence>
<keyword evidence="1" id="KW-0472">Membrane</keyword>
<evidence type="ECO:0000313" key="2">
    <source>
        <dbReference type="EMBL" id="KAK9806659.1"/>
    </source>
</evidence>
<protein>
    <submittedName>
        <fullName evidence="2">Uncharacterized protein</fullName>
    </submittedName>
</protein>
<keyword evidence="1" id="KW-1133">Transmembrane helix</keyword>
<dbReference type="Proteomes" id="UP001465755">
    <property type="component" value="Unassembled WGS sequence"/>
</dbReference>
<evidence type="ECO:0000313" key="3">
    <source>
        <dbReference type="Proteomes" id="UP001465755"/>
    </source>
</evidence>
<gene>
    <name evidence="2" type="ORF">WJX73_005240</name>
</gene>
<proteinExistence type="predicted"/>
<accession>A0AAW1PEF0</accession>
<feature type="transmembrane region" description="Helical" evidence="1">
    <location>
        <begin position="13"/>
        <end position="35"/>
    </location>
</feature>
<feature type="transmembrane region" description="Helical" evidence="1">
    <location>
        <begin position="126"/>
        <end position="159"/>
    </location>
</feature>
<keyword evidence="3" id="KW-1185">Reference proteome</keyword>
<name>A0AAW1PEF0_9CHLO</name>
<dbReference type="AlphaFoldDB" id="A0AAW1PEF0"/>
<keyword evidence="1" id="KW-0812">Transmembrane</keyword>
<evidence type="ECO:0000256" key="1">
    <source>
        <dbReference type="SAM" id="Phobius"/>
    </source>
</evidence>
<comment type="caution">
    <text evidence="2">The sequence shown here is derived from an EMBL/GenBank/DDBJ whole genome shotgun (WGS) entry which is preliminary data.</text>
</comment>
<feature type="transmembrane region" description="Helical" evidence="1">
    <location>
        <begin position="80"/>
        <end position="105"/>
    </location>
</feature>